<keyword evidence="4" id="KW-1085">Inhibition of host caspases by virus</keyword>
<organism evidence="6 7">
    <name type="scientific">Bat mastadenovirus WIV13</name>
    <dbReference type="NCBI Taxonomy" id="1788435"/>
    <lineage>
        <taxon>Viruses</taxon>
        <taxon>Varidnaviria</taxon>
        <taxon>Bamfordvirae</taxon>
        <taxon>Preplasmiviricota</taxon>
        <taxon>Polisuviricotina</taxon>
        <taxon>Pharingeaviricetes</taxon>
        <taxon>Rowavirales</taxon>
        <taxon>Adenoviridae</taxon>
        <taxon>Mastadenovirus</taxon>
        <taxon>Mastadenovirus humile</taxon>
        <taxon>Bat mastadenovirus E</taxon>
    </lineage>
</organism>
<name>A0A1B0UHX9_9ADEN</name>
<keyword evidence="3" id="KW-0945">Host-virus interaction</keyword>
<dbReference type="Proteomes" id="UP000108481">
    <property type="component" value="Segment"/>
</dbReference>
<evidence type="ECO:0000256" key="1">
    <source>
        <dbReference type="ARBA" id="ARBA00005829"/>
    </source>
</evidence>
<protein>
    <submittedName>
        <fullName evidence="6">E3 14.7K</fullName>
    </submittedName>
</protein>
<dbReference type="EMBL" id="KT698852">
    <property type="protein sequence ID" value="AMB43038.1"/>
    <property type="molecule type" value="Genomic_DNA"/>
</dbReference>
<evidence type="ECO:0000256" key="3">
    <source>
        <dbReference type="ARBA" id="ARBA00022581"/>
    </source>
</evidence>
<evidence type="ECO:0000313" key="6">
    <source>
        <dbReference type="EMBL" id="AMB43038.1"/>
    </source>
</evidence>
<dbReference type="Pfam" id="PF03307">
    <property type="entry name" value="Adeno_E3_15_3"/>
    <property type="match status" value="1"/>
</dbReference>
<dbReference type="RefSeq" id="YP_009272938.1">
    <property type="nucleotide sequence ID" value="NC_030874.1"/>
</dbReference>
<sequence length="120" mass="13908">MAELEIDGNFTEQQLLYRRNNEAKYNEELKSLILIHNCKKGLFCPVKVCKLLFEKKYQEHNLKFELAPDITNLCQSFHLGSSIKINIVNHGYKGYISCSCNSQDCMPTLLKTLCNINYIK</sequence>
<keyword evidence="2" id="KW-0244">Early protein</keyword>
<dbReference type="OrthoDB" id="26753at10239"/>
<evidence type="ECO:0000256" key="2">
    <source>
        <dbReference type="ARBA" id="ARBA00022518"/>
    </source>
</evidence>
<keyword evidence="7" id="KW-1185">Reference proteome</keyword>
<dbReference type="InterPro" id="IPR004985">
    <property type="entry name" value="Adeno_E3-15"/>
</dbReference>
<evidence type="ECO:0000313" key="7">
    <source>
        <dbReference type="Proteomes" id="UP000108481"/>
    </source>
</evidence>
<dbReference type="GO" id="GO:0033668">
    <property type="term" value="P:symbiont-mediated suppression of host apoptosis"/>
    <property type="evidence" value="ECO:0007669"/>
    <property type="project" value="UniProtKB-KW"/>
</dbReference>
<comment type="similarity">
    <text evidence="1">Belongs to the adenoviridae E3_15 family.</text>
</comment>
<proteinExistence type="inferred from homology"/>
<evidence type="ECO:0000256" key="4">
    <source>
        <dbReference type="ARBA" id="ARBA00022615"/>
    </source>
</evidence>
<accession>A0A1B0UHX9</accession>
<dbReference type="GO" id="GO:0052031">
    <property type="term" value="P:symbiont-mediated perturbation of host defense response"/>
    <property type="evidence" value="ECO:0007669"/>
    <property type="project" value="InterPro"/>
</dbReference>
<reference evidence="6 7" key="1">
    <citation type="submission" date="2015-08" db="EMBL/GenBank/DDBJ databases">
        <title>Isolation and characterization of novel bat adenoviruses with diverse genome sizes, low GC contents or extremely long E3 ORFs.</title>
        <authorList>
            <person name="Tan B."/>
            <person name="Yang X.-L."/>
            <person name="Ge X.-Y."/>
            <person name="Peng C."/>
            <person name="Zhang Y.-Z."/>
            <person name="Zhang L.-B."/>
            <person name="Shi Z.-L."/>
        </authorList>
    </citation>
    <scope>NUCLEOTIDE SEQUENCE [LARGE SCALE GENOMIC DNA]</scope>
    <source>
        <strain evidence="6">WIV13</strain>
    </source>
</reference>
<dbReference type="KEGG" id="vg:28715683"/>
<dbReference type="GeneID" id="28715683"/>
<evidence type="ECO:0000256" key="5">
    <source>
        <dbReference type="ARBA" id="ARBA00023323"/>
    </source>
</evidence>
<keyword evidence="5" id="KW-1119">Modulation of host cell apoptosis by virus</keyword>